<dbReference type="Gene3D" id="3.40.50.180">
    <property type="entry name" value="Methylesterase CheB, C-terminal domain"/>
    <property type="match status" value="1"/>
</dbReference>
<evidence type="ECO:0000256" key="1">
    <source>
        <dbReference type="ARBA" id="ARBA00022801"/>
    </source>
</evidence>
<feature type="transmembrane region" description="Helical" evidence="5">
    <location>
        <begin position="12"/>
        <end position="33"/>
    </location>
</feature>
<keyword evidence="8" id="KW-1185">Reference proteome</keyword>
<dbReference type="InterPro" id="IPR000673">
    <property type="entry name" value="Sig_transdc_resp-reg_Me-estase"/>
</dbReference>
<dbReference type="GO" id="GO:0008984">
    <property type="term" value="F:protein-glutamate methylesterase activity"/>
    <property type="evidence" value="ECO:0007669"/>
    <property type="project" value="UniProtKB-EC"/>
</dbReference>
<keyword evidence="5" id="KW-0472">Membrane</keyword>
<evidence type="ECO:0000313" key="8">
    <source>
        <dbReference type="Proteomes" id="UP000241421"/>
    </source>
</evidence>
<feature type="active site" evidence="4">
    <location>
        <position position="44"/>
    </location>
</feature>
<feature type="active site" evidence="4">
    <location>
        <position position="137"/>
    </location>
</feature>
<dbReference type="CDD" id="cd16433">
    <property type="entry name" value="CheB"/>
    <property type="match status" value="1"/>
</dbReference>
<organism evidence="7 8">
    <name type="scientific">Massilia glaciei</name>
    <dbReference type="NCBI Taxonomy" id="1524097"/>
    <lineage>
        <taxon>Bacteria</taxon>
        <taxon>Pseudomonadati</taxon>
        <taxon>Pseudomonadota</taxon>
        <taxon>Betaproteobacteria</taxon>
        <taxon>Burkholderiales</taxon>
        <taxon>Oxalobacteraceae</taxon>
        <taxon>Telluria group</taxon>
        <taxon>Massilia</taxon>
    </lineage>
</organism>
<protein>
    <recommendedName>
        <fullName evidence="2">protein-glutamate methylesterase</fullName>
        <ecNumber evidence="2">3.1.1.61</ecNumber>
    </recommendedName>
</protein>
<sequence length="194" mass="20579">MHALAARRIDALVIGASAGGIAALLAILPALAFRYTFPVIVVLHLPDDGDSRLPEVLAQRLGMLVEEAKDKHPALGGVIYVAPCGYHLSIEPDRHFSLSREEPVHFSRPAIDILMTSAADVYRSSMAGILLTGASADGAVGMERISAAGGLTIVQHPDEAEVATMPLRAIAARAPTLILTLSQIHELLSMLEIH</sequence>
<reference evidence="7 8" key="1">
    <citation type="submission" date="2018-04" db="EMBL/GenBank/DDBJ databases">
        <title>Massilia violaceinigra sp. nov., a novel purple-pigmented bacterium isolated from Tianshan glacier, Xinjiang, China.</title>
        <authorList>
            <person name="Wang H."/>
        </authorList>
    </citation>
    <scope>NUCLEOTIDE SEQUENCE [LARGE SCALE GENOMIC DNA]</scope>
    <source>
        <strain evidence="7 8">B448-2</strain>
    </source>
</reference>
<name>A0A2U2HHK9_9BURK</name>
<keyword evidence="1 4" id="KW-0378">Hydrolase</keyword>
<dbReference type="OrthoDB" id="9791760at2"/>
<dbReference type="GO" id="GO:0005737">
    <property type="term" value="C:cytoplasm"/>
    <property type="evidence" value="ECO:0007669"/>
    <property type="project" value="InterPro"/>
</dbReference>
<dbReference type="EC" id="3.1.1.61" evidence="2"/>
<keyword evidence="4" id="KW-0145">Chemotaxis</keyword>
<evidence type="ECO:0000256" key="5">
    <source>
        <dbReference type="SAM" id="Phobius"/>
    </source>
</evidence>
<evidence type="ECO:0000313" key="7">
    <source>
        <dbReference type="EMBL" id="PWF45393.1"/>
    </source>
</evidence>
<dbReference type="GO" id="GO:0000156">
    <property type="term" value="F:phosphorelay response regulator activity"/>
    <property type="evidence" value="ECO:0007669"/>
    <property type="project" value="InterPro"/>
</dbReference>
<dbReference type="AlphaFoldDB" id="A0A2U2HHK9"/>
<evidence type="ECO:0000259" key="6">
    <source>
        <dbReference type="PROSITE" id="PS50122"/>
    </source>
</evidence>
<evidence type="ECO:0000256" key="3">
    <source>
        <dbReference type="ARBA" id="ARBA00048267"/>
    </source>
</evidence>
<accession>A0A2U2HHK9</accession>
<gene>
    <name evidence="7" type="ORF">C7C56_018020</name>
</gene>
<dbReference type="PANTHER" id="PTHR42872:SF6">
    <property type="entry name" value="PROTEIN-GLUTAMATE METHYLESTERASE_PROTEIN-GLUTAMINE GLUTAMINASE"/>
    <property type="match status" value="1"/>
</dbReference>
<dbReference type="Pfam" id="PF01339">
    <property type="entry name" value="CheB_methylest"/>
    <property type="match status" value="1"/>
</dbReference>
<dbReference type="EMBL" id="PXWF02000256">
    <property type="protein sequence ID" value="PWF45393.1"/>
    <property type="molecule type" value="Genomic_DNA"/>
</dbReference>
<keyword evidence="5" id="KW-0812">Transmembrane</keyword>
<dbReference type="PROSITE" id="PS50122">
    <property type="entry name" value="CHEB"/>
    <property type="match status" value="1"/>
</dbReference>
<evidence type="ECO:0000256" key="2">
    <source>
        <dbReference type="ARBA" id="ARBA00039140"/>
    </source>
</evidence>
<evidence type="ECO:0000256" key="4">
    <source>
        <dbReference type="PROSITE-ProRule" id="PRU00050"/>
    </source>
</evidence>
<dbReference type="Proteomes" id="UP000241421">
    <property type="component" value="Unassembled WGS sequence"/>
</dbReference>
<comment type="catalytic activity">
    <reaction evidence="3">
        <text>[protein]-L-glutamate 5-O-methyl ester + H2O = L-glutamyl-[protein] + methanol + H(+)</text>
        <dbReference type="Rhea" id="RHEA:23236"/>
        <dbReference type="Rhea" id="RHEA-COMP:10208"/>
        <dbReference type="Rhea" id="RHEA-COMP:10311"/>
        <dbReference type="ChEBI" id="CHEBI:15377"/>
        <dbReference type="ChEBI" id="CHEBI:15378"/>
        <dbReference type="ChEBI" id="CHEBI:17790"/>
        <dbReference type="ChEBI" id="CHEBI:29973"/>
        <dbReference type="ChEBI" id="CHEBI:82795"/>
        <dbReference type="EC" id="3.1.1.61"/>
    </reaction>
</comment>
<dbReference type="PANTHER" id="PTHR42872">
    <property type="entry name" value="PROTEIN-GLUTAMATE METHYLESTERASE/PROTEIN-GLUTAMINE GLUTAMINASE"/>
    <property type="match status" value="1"/>
</dbReference>
<dbReference type="InterPro" id="IPR035909">
    <property type="entry name" value="CheB_C"/>
</dbReference>
<keyword evidence="5" id="KW-1133">Transmembrane helix</keyword>
<feature type="active site" evidence="4">
    <location>
        <position position="17"/>
    </location>
</feature>
<comment type="caution">
    <text evidence="7">The sequence shown here is derived from an EMBL/GenBank/DDBJ whole genome shotgun (WGS) entry which is preliminary data.</text>
</comment>
<dbReference type="SUPFAM" id="SSF52738">
    <property type="entry name" value="Methylesterase CheB, C-terminal domain"/>
    <property type="match status" value="1"/>
</dbReference>
<dbReference type="GO" id="GO:0006935">
    <property type="term" value="P:chemotaxis"/>
    <property type="evidence" value="ECO:0007669"/>
    <property type="project" value="UniProtKB-UniRule"/>
</dbReference>
<feature type="domain" description="CheB-type methylesterase" evidence="6">
    <location>
        <begin position="12"/>
        <end position="184"/>
    </location>
</feature>
<proteinExistence type="predicted"/>